<evidence type="ECO:0000313" key="9">
    <source>
        <dbReference type="EMBL" id="AHH97355.1"/>
    </source>
</evidence>
<dbReference type="InterPro" id="IPR012133">
    <property type="entry name" value="Alpha-hydoxy_acid_DH_FMN"/>
</dbReference>
<evidence type="ECO:0000256" key="2">
    <source>
        <dbReference type="ARBA" id="ARBA00022630"/>
    </source>
</evidence>
<feature type="binding site" evidence="7">
    <location>
        <position position="175"/>
    </location>
    <ligand>
        <name>glyoxylate</name>
        <dbReference type="ChEBI" id="CHEBI:36655"/>
    </ligand>
</feature>
<feature type="binding site" evidence="7">
    <location>
        <position position="318"/>
    </location>
    <ligand>
        <name>glyoxylate</name>
        <dbReference type="ChEBI" id="CHEBI:36655"/>
    </ligand>
</feature>
<feature type="binding site" evidence="7">
    <location>
        <position position="201"/>
    </location>
    <ligand>
        <name>FMN</name>
        <dbReference type="ChEBI" id="CHEBI:58210"/>
    </ligand>
</feature>
<evidence type="ECO:0000256" key="5">
    <source>
        <dbReference type="ARBA" id="ARBA00024042"/>
    </source>
</evidence>
<dbReference type="FunFam" id="3.20.20.70:FF:000029">
    <property type="entry name" value="L-lactate dehydrogenase"/>
    <property type="match status" value="1"/>
</dbReference>
<feature type="binding site" evidence="7">
    <location>
        <position position="313"/>
    </location>
    <ligand>
        <name>FMN</name>
        <dbReference type="ChEBI" id="CHEBI:58210"/>
    </ligand>
</feature>
<keyword evidence="3 7" id="KW-0288">FMN</keyword>
<dbReference type="Proteomes" id="UP000019225">
    <property type="component" value="Chromosome"/>
</dbReference>
<dbReference type="KEGG" id="kal:KALB_3991"/>
<dbReference type="EMBL" id="CP007155">
    <property type="protein sequence ID" value="AHH97355.1"/>
    <property type="molecule type" value="Genomic_DNA"/>
</dbReference>
<dbReference type="SUPFAM" id="SSF51395">
    <property type="entry name" value="FMN-linked oxidoreductases"/>
    <property type="match status" value="1"/>
</dbReference>
<feature type="binding site" evidence="7">
    <location>
        <begin position="122"/>
        <end position="124"/>
    </location>
    <ligand>
        <name>FMN</name>
        <dbReference type="ChEBI" id="CHEBI:58210"/>
    </ligand>
</feature>
<evidence type="ECO:0000313" key="10">
    <source>
        <dbReference type="Proteomes" id="UP000019225"/>
    </source>
</evidence>
<dbReference type="CDD" id="cd02809">
    <property type="entry name" value="alpha_hydroxyacid_oxid_FMN"/>
    <property type="match status" value="1"/>
</dbReference>
<dbReference type="PROSITE" id="PS00557">
    <property type="entry name" value="FMN_HYDROXY_ACID_DH_1"/>
    <property type="match status" value="1"/>
</dbReference>
<dbReference type="PATRIC" id="fig|1449976.3.peg.4023"/>
<keyword evidence="4" id="KW-0560">Oxidoreductase</keyword>
<dbReference type="Pfam" id="PF01070">
    <property type="entry name" value="FMN_dh"/>
    <property type="match status" value="1"/>
</dbReference>
<dbReference type="STRING" id="1449976.KALB_3991"/>
<dbReference type="AlphaFoldDB" id="W5W9C3"/>
<dbReference type="InterPro" id="IPR008259">
    <property type="entry name" value="FMN_hydac_DH_AS"/>
</dbReference>
<dbReference type="GO" id="GO:0016614">
    <property type="term" value="F:oxidoreductase activity, acting on CH-OH group of donors"/>
    <property type="evidence" value="ECO:0007669"/>
    <property type="project" value="UniProtKB-ARBA"/>
</dbReference>
<dbReference type="PANTHER" id="PTHR10578:SF107">
    <property type="entry name" value="2-HYDROXYACID OXIDASE 1"/>
    <property type="match status" value="1"/>
</dbReference>
<proteinExistence type="inferred from homology"/>
<gene>
    <name evidence="9" type="ORF">KALB_3991</name>
</gene>
<evidence type="ECO:0000259" key="8">
    <source>
        <dbReference type="PROSITE" id="PS51349"/>
    </source>
</evidence>
<dbReference type="eggNOG" id="COG1304">
    <property type="taxonomic scope" value="Bacteria"/>
</dbReference>
<name>W5W9C3_9PSEU</name>
<feature type="binding site" evidence="7">
    <location>
        <begin position="369"/>
        <end position="370"/>
    </location>
    <ligand>
        <name>FMN</name>
        <dbReference type="ChEBI" id="CHEBI:58210"/>
    </ligand>
</feature>
<feature type="active site" description="Proton acceptor" evidence="6">
    <location>
        <position position="315"/>
    </location>
</feature>
<comment type="similarity">
    <text evidence="5">Belongs to the FMN-dependent alpha-hydroxy acid dehydrogenase family.</text>
</comment>
<feature type="domain" description="FMN hydroxy acid dehydrogenase" evidence="8">
    <location>
        <begin position="43"/>
        <end position="420"/>
    </location>
</feature>
<dbReference type="InterPro" id="IPR000262">
    <property type="entry name" value="FMN-dep_DH"/>
</dbReference>
<keyword evidence="10" id="KW-1185">Reference proteome</keyword>
<protein>
    <recommendedName>
        <fullName evidence="8">FMN hydroxy acid dehydrogenase domain-containing protein</fullName>
    </recommendedName>
</protein>
<feature type="binding site" evidence="7">
    <location>
        <position position="315"/>
    </location>
    <ligand>
        <name>glyoxylate</name>
        <dbReference type="ChEBI" id="CHEBI:36655"/>
    </ligand>
</feature>
<feature type="binding site" evidence="7">
    <location>
        <position position="291"/>
    </location>
    <ligand>
        <name>FMN</name>
        <dbReference type="ChEBI" id="CHEBI:58210"/>
    </ligand>
</feature>
<accession>W5W9C3</accession>
<evidence type="ECO:0000256" key="7">
    <source>
        <dbReference type="PIRSR" id="PIRSR000138-2"/>
    </source>
</evidence>
<comment type="cofactor">
    <cofactor evidence="1">
        <name>FMN</name>
        <dbReference type="ChEBI" id="CHEBI:58210"/>
    </cofactor>
</comment>
<feature type="binding site" evidence="7">
    <location>
        <position position="69"/>
    </location>
    <ligand>
        <name>glyoxylate</name>
        <dbReference type="ChEBI" id="CHEBI:36655"/>
    </ligand>
</feature>
<feature type="binding site" evidence="7">
    <location>
        <position position="151"/>
    </location>
    <ligand>
        <name>FMN</name>
        <dbReference type="ChEBI" id="CHEBI:58210"/>
    </ligand>
</feature>
<evidence type="ECO:0000256" key="6">
    <source>
        <dbReference type="PIRSR" id="PIRSR000138-1"/>
    </source>
</evidence>
<dbReference type="GO" id="GO:0010181">
    <property type="term" value="F:FMN binding"/>
    <property type="evidence" value="ECO:0007669"/>
    <property type="project" value="InterPro"/>
</dbReference>
<sequence>MPVSEPSANWTKKPSTTRRRLPRWSEISPLLNPRLPETNPVRRRLNNAHTIADLRLIARQRTPRSVFDYVDGAAEGEDSLRAARKAFRELVFHPRALRDVSTVDMQRRILGRPAQLPLVLAPTGFTRLMHHEGEAAVARAAARAGIPYTLSTMGTTSIEDLAAAAPQGRRWFQLYLWRDRAAGQDLIDRARAAGYDTLVLTVDTPVAGARLRDARNGLTIPPKLGLRTLADMARHPAWWMNLLTTEPLEFASLRHWQGTVAELVNHMFDPSVTLADLRRLRENWEGNLVVKGIQHVEDARAVVAAGADGVVVSNHGGRQLDRAPLPLALLPEVLDAVGDRAEVFLDTGVLSGADVVAAVALGASAVLVGRCYLYGLMAGGERGVDHALGILAAETRRTLQLLGVPSVNDLGPEHVTRAPSR</sequence>
<evidence type="ECO:0000256" key="3">
    <source>
        <dbReference type="ARBA" id="ARBA00022643"/>
    </source>
</evidence>
<dbReference type="PANTHER" id="PTHR10578">
    <property type="entry name" value="S -2-HYDROXY-ACID OXIDASE-RELATED"/>
    <property type="match status" value="1"/>
</dbReference>
<feature type="binding site" evidence="7">
    <location>
        <position position="210"/>
    </location>
    <ligand>
        <name>glyoxylate</name>
        <dbReference type="ChEBI" id="CHEBI:36655"/>
    </ligand>
</feature>
<organism evidence="9 10">
    <name type="scientific">Kutzneria albida DSM 43870</name>
    <dbReference type="NCBI Taxonomy" id="1449976"/>
    <lineage>
        <taxon>Bacteria</taxon>
        <taxon>Bacillati</taxon>
        <taxon>Actinomycetota</taxon>
        <taxon>Actinomycetes</taxon>
        <taxon>Pseudonocardiales</taxon>
        <taxon>Pseudonocardiaceae</taxon>
        <taxon>Kutzneria</taxon>
    </lineage>
</organism>
<evidence type="ECO:0000256" key="1">
    <source>
        <dbReference type="ARBA" id="ARBA00001917"/>
    </source>
</evidence>
<dbReference type="PIRSF" id="PIRSF000138">
    <property type="entry name" value="Al-hdrx_acd_dh"/>
    <property type="match status" value="1"/>
</dbReference>
<feature type="binding site" evidence="7">
    <location>
        <position position="173"/>
    </location>
    <ligand>
        <name>FMN</name>
        <dbReference type="ChEBI" id="CHEBI:58210"/>
    </ligand>
</feature>
<dbReference type="Gene3D" id="3.20.20.70">
    <property type="entry name" value="Aldolase class I"/>
    <property type="match status" value="1"/>
</dbReference>
<dbReference type="PROSITE" id="PS51349">
    <property type="entry name" value="FMN_HYDROXY_ACID_DH_2"/>
    <property type="match status" value="1"/>
</dbReference>
<dbReference type="InterPro" id="IPR037396">
    <property type="entry name" value="FMN_HAD"/>
</dbReference>
<keyword evidence="2 7" id="KW-0285">Flavoprotein</keyword>
<dbReference type="HOGENOM" id="CLU_020639_6_1_11"/>
<dbReference type="InterPro" id="IPR013785">
    <property type="entry name" value="Aldolase_TIM"/>
</dbReference>
<evidence type="ECO:0000256" key="4">
    <source>
        <dbReference type="ARBA" id="ARBA00023002"/>
    </source>
</evidence>
<reference evidence="9" key="1">
    <citation type="journal article" date="2014" name="BMC Genomics">
        <title>Complete genome sequence of producer of the glycopeptide antibiotic Aculeximycin Kutzneria albida DSM 43870T, a representative of minor genus of Pseudonocardiaceae.</title>
        <authorList>
            <person name="Rebets Y."/>
            <person name="Tokovenko B."/>
            <person name="Lushchyk I."/>
            <person name="Ruckert C."/>
            <person name="Zaburannyi N."/>
            <person name="Bechthold A."/>
            <person name="Kalinowski J."/>
            <person name="Luzhetskyy A."/>
        </authorList>
    </citation>
    <scope>NUCLEOTIDE SEQUENCE [LARGE SCALE GENOMIC DNA]</scope>
    <source>
        <strain evidence="9">DSM 43870</strain>
    </source>
</reference>